<accession>A0A484M707</accession>
<keyword evidence="3" id="KW-1185">Reference proteome</keyword>
<dbReference type="OrthoDB" id="1751114at2759"/>
<gene>
    <name evidence="2" type="ORF">CCAM_LOCUS26105</name>
</gene>
<evidence type="ECO:0000313" key="2">
    <source>
        <dbReference type="EMBL" id="VFQ84329.1"/>
    </source>
</evidence>
<feature type="compositionally biased region" description="Basic and acidic residues" evidence="1">
    <location>
        <begin position="1"/>
        <end position="17"/>
    </location>
</feature>
<evidence type="ECO:0000256" key="1">
    <source>
        <dbReference type="SAM" id="MobiDB-lite"/>
    </source>
</evidence>
<dbReference type="AlphaFoldDB" id="A0A484M707"/>
<feature type="region of interest" description="Disordered" evidence="1">
    <location>
        <begin position="1"/>
        <end position="52"/>
    </location>
</feature>
<dbReference type="EMBL" id="OOIL02002698">
    <property type="protein sequence ID" value="VFQ84329.1"/>
    <property type="molecule type" value="Genomic_DNA"/>
</dbReference>
<sequence>MHDHTVESPADDHHDDGGDGVPESQPHSHSEPPRAPQLRRSTRVRKPSTRLSEDDFVLVTDGGEPETYDEAMSHVHREKWWFSCCVFRPAFLGVFTPFYGELLIVVCSKVAP</sequence>
<reference evidence="2 3" key="1">
    <citation type="submission" date="2018-04" db="EMBL/GenBank/DDBJ databases">
        <authorList>
            <person name="Vogel A."/>
        </authorList>
    </citation>
    <scope>NUCLEOTIDE SEQUENCE [LARGE SCALE GENOMIC DNA]</scope>
</reference>
<proteinExistence type="predicted"/>
<name>A0A484M707_9ASTE</name>
<dbReference type="Proteomes" id="UP000595140">
    <property type="component" value="Unassembled WGS sequence"/>
</dbReference>
<protein>
    <submittedName>
        <fullName evidence="2">Uncharacterized protein</fullName>
    </submittedName>
</protein>
<organism evidence="2 3">
    <name type="scientific">Cuscuta campestris</name>
    <dbReference type="NCBI Taxonomy" id="132261"/>
    <lineage>
        <taxon>Eukaryota</taxon>
        <taxon>Viridiplantae</taxon>
        <taxon>Streptophyta</taxon>
        <taxon>Embryophyta</taxon>
        <taxon>Tracheophyta</taxon>
        <taxon>Spermatophyta</taxon>
        <taxon>Magnoliopsida</taxon>
        <taxon>eudicotyledons</taxon>
        <taxon>Gunneridae</taxon>
        <taxon>Pentapetalae</taxon>
        <taxon>asterids</taxon>
        <taxon>lamiids</taxon>
        <taxon>Solanales</taxon>
        <taxon>Convolvulaceae</taxon>
        <taxon>Cuscuteae</taxon>
        <taxon>Cuscuta</taxon>
        <taxon>Cuscuta subgen. Grammica</taxon>
        <taxon>Cuscuta sect. Cleistogrammica</taxon>
    </lineage>
</organism>
<evidence type="ECO:0000313" key="3">
    <source>
        <dbReference type="Proteomes" id="UP000595140"/>
    </source>
</evidence>